<feature type="compositionally biased region" description="Low complexity" evidence="7">
    <location>
        <begin position="443"/>
        <end position="454"/>
    </location>
</feature>
<evidence type="ECO:0000256" key="3">
    <source>
        <dbReference type="ARBA" id="ARBA00022741"/>
    </source>
</evidence>
<dbReference type="Gene3D" id="3.40.50.300">
    <property type="entry name" value="P-loop containing nucleotide triphosphate hydrolases"/>
    <property type="match status" value="1"/>
</dbReference>
<dbReference type="PROSITE" id="PS50893">
    <property type="entry name" value="ABC_TRANSPORTER_2"/>
    <property type="match status" value="1"/>
</dbReference>
<evidence type="ECO:0000256" key="8">
    <source>
        <dbReference type="SAM" id="Phobius"/>
    </source>
</evidence>
<dbReference type="PATRIC" id="fig|285473.5.peg.5399"/>
<sequence length="666" mass="69100">MGAVTSLRRCAPYLRPHRALMAGACGAAFGSMLAGLAMPLVLQRLVDGPVAERDFSALPWFIGAFALLGVAEAVLLGARRLLVIRPATRLETAMRADVAAHIQRLPLSFHARWQSGQLLSRTVSDITEIGRFVAFSAIYLVVNVAALAVGLVVLAWLAPALALVVFLAYTPMVVATTVFEQRFRVVARAAQEVGGDLSTTVEESVLGVRVLKVFGRAPETVRRFTGQARRLRVLELRKLSYTAALWWVITALPDLAIVAMIGYGGYGVATGALSLGTLMAAVTVATHLRWPADTLGWLTADASTAAAAADRYWQVRDEPVTVADPARPRPLPSPVRGEIRLEGVHYAYPGGRAAALRGVDLTIRAGSTVAVAGATGSGKSTLLSLLSRLDDPTSGRITLDGVDLRETALADLRSAVCNAFDDPVLFSGTVRDNVTLGVRDAEAPGARDAGARPADGGGAGGSGGAPGADAGAGTGAGRAPGCGVPDGAVWEALRTVRADEFVAALPEGLSTVIGEEGLGLSGGQRQRLALARAILPGPSVLVLDDALSALDVRTEREVEAALRGVLGRVTTVVAAHRPGTLRLADQVVFLSGGRVAATGTHEELMAREPAYRLLVRPPLPVAAREARAPGPGEAPLPGPAEAPAEAQAPAERAVAEDGMAGRGRPG</sequence>
<dbReference type="PANTHER" id="PTHR43394">
    <property type="entry name" value="ATP-DEPENDENT PERMEASE MDL1, MITOCHONDRIAL"/>
    <property type="match status" value="1"/>
</dbReference>
<dbReference type="InterPro" id="IPR039421">
    <property type="entry name" value="Type_1_exporter"/>
</dbReference>
<dbReference type="AlphaFoldDB" id="A0A1D8G9V2"/>
<feature type="region of interest" description="Disordered" evidence="7">
    <location>
        <begin position="442"/>
        <end position="478"/>
    </location>
</feature>
<evidence type="ECO:0000256" key="2">
    <source>
        <dbReference type="ARBA" id="ARBA00022692"/>
    </source>
</evidence>
<feature type="transmembrane region" description="Helical" evidence="8">
    <location>
        <begin position="57"/>
        <end position="78"/>
    </location>
</feature>
<evidence type="ECO:0000256" key="6">
    <source>
        <dbReference type="ARBA" id="ARBA00023136"/>
    </source>
</evidence>
<dbReference type="GO" id="GO:0005524">
    <property type="term" value="F:ATP binding"/>
    <property type="evidence" value="ECO:0007669"/>
    <property type="project" value="UniProtKB-KW"/>
</dbReference>
<dbReference type="STRING" id="285473.A4G23_05126"/>
<dbReference type="EMBL" id="CP017316">
    <property type="protein sequence ID" value="AOT62231.1"/>
    <property type="molecule type" value="Genomic_DNA"/>
</dbReference>
<gene>
    <name evidence="11" type="ORF">A4G23_05126</name>
</gene>
<dbReference type="InterPro" id="IPR027417">
    <property type="entry name" value="P-loop_NTPase"/>
</dbReference>
<feature type="domain" description="ABC transporter" evidence="9">
    <location>
        <begin position="339"/>
        <end position="617"/>
    </location>
</feature>
<dbReference type="GO" id="GO:0015421">
    <property type="term" value="F:ABC-type oligopeptide transporter activity"/>
    <property type="evidence" value="ECO:0007669"/>
    <property type="project" value="TreeGrafter"/>
</dbReference>
<keyword evidence="12" id="KW-1185">Reference proteome</keyword>
<reference evidence="11 12" key="1">
    <citation type="submission" date="2016-09" db="EMBL/GenBank/DDBJ databases">
        <title>Streptomyces rubrolavendulae MJM4426 Genome sequencing and assembly.</title>
        <authorList>
            <person name="Kim J.-G."/>
        </authorList>
    </citation>
    <scope>NUCLEOTIDE SEQUENCE [LARGE SCALE GENOMIC DNA]</scope>
    <source>
        <strain evidence="11 12">MJM4426</strain>
    </source>
</reference>
<dbReference type="SUPFAM" id="SSF90123">
    <property type="entry name" value="ABC transporter transmembrane region"/>
    <property type="match status" value="1"/>
</dbReference>
<evidence type="ECO:0000259" key="9">
    <source>
        <dbReference type="PROSITE" id="PS50893"/>
    </source>
</evidence>
<dbReference type="Proteomes" id="UP000095349">
    <property type="component" value="Chromosome"/>
</dbReference>
<keyword evidence="3" id="KW-0547">Nucleotide-binding</keyword>
<comment type="subcellular location">
    <subcellularLocation>
        <location evidence="1">Cell membrane</location>
        <topology evidence="1">Multi-pass membrane protein</topology>
    </subcellularLocation>
</comment>
<dbReference type="InterPro" id="IPR011527">
    <property type="entry name" value="ABC1_TM_dom"/>
</dbReference>
<keyword evidence="5 8" id="KW-1133">Transmembrane helix</keyword>
<evidence type="ECO:0000256" key="4">
    <source>
        <dbReference type="ARBA" id="ARBA00022840"/>
    </source>
</evidence>
<dbReference type="CDD" id="cd18543">
    <property type="entry name" value="ABC_6TM_Rv0194_D1_like"/>
    <property type="match status" value="1"/>
</dbReference>
<dbReference type="InterPro" id="IPR003439">
    <property type="entry name" value="ABC_transporter-like_ATP-bd"/>
</dbReference>
<evidence type="ECO:0000313" key="11">
    <source>
        <dbReference type="EMBL" id="AOT62231.1"/>
    </source>
</evidence>
<dbReference type="PROSITE" id="PS50929">
    <property type="entry name" value="ABC_TM1F"/>
    <property type="match status" value="1"/>
</dbReference>
<feature type="compositionally biased region" description="Gly residues" evidence="7">
    <location>
        <begin position="455"/>
        <end position="478"/>
    </location>
</feature>
<dbReference type="GO" id="GO:0016887">
    <property type="term" value="F:ATP hydrolysis activity"/>
    <property type="evidence" value="ECO:0007669"/>
    <property type="project" value="InterPro"/>
</dbReference>
<feature type="transmembrane region" description="Helical" evidence="8">
    <location>
        <begin position="160"/>
        <end position="179"/>
    </location>
</feature>
<feature type="compositionally biased region" description="Low complexity" evidence="7">
    <location>
        <begin position="641"/>
        <end position="652"/>
    </location>
</feature>
<protein>
    <submittedName>
        <fullName evidence="11">Putative ABC transporter ATP-binding protein</fullName>
    </submittedName>
</protein>
<dbReference type="OrthoDB" id="9806127at2"/>
<name>A0A1D8G9V2_9ACTN</name>
<dbReference type="RefSeq" id="WP_069979043.1">
    <property type="nucleotide sequence ID" value="NZ_CP017316.1"/>
</dbReference>
<dbReference type="InterPro" id="IPR017871">
    <property type="entry name" value="ABC_transporter-like_CS"/>
</dbReference>
<feature type="domain" description="ABC transmembrane type-1" evidence="10">
    <location>
        <begin position="22"/>
        <end position="304"/>
    </location>
</feature>
<accession>A0A1D8G9V2</accession>
<evidence type="ECO:0000259" key="10">
    <source>
        <dbReference type="PROSITE" id="PS50929"/>
    </source>
</evidence>
<feature type="region of interest" description="Disordered" evidence="7">
    <location>
        <begin position="624"/>
        <end position="666"/>
    </location>
</feature>
<dbReference type="PANTHER" id="PTHR43394:SF1">
    <property type="entry name" value="ATP-BINDING CASSETTE SUB-FAMILY B MEMBER 10, MITOCHONDRIAL"/>
    <property type="match status" value="1"/>
</dbReference>
<feature type="transmembrane region" description="Helical" evidence="8">
    <location>
        <begin position="20"/>
        <end position="42"/>
    </location>
</feature>
<dbReference type="SUPFAM" id="SSF52540">
    <property type="entry name" value="P-loop containing nucleoside triphosphate hydrolases"/>
    <property type="match status" value="1"/>
</dbReference>
<dbReference type="SMART" id="SM00382">
    <property type="entry name" value="AAA"/>
    <property type="match status" value="1"/>
</dbReference>
<dbReference type="PROSITE" id="PS00211">
    <property type="entry name" value="ABC_TRANSPORTER_1"/>
    <property type="match status" value="1"/>
</dbReference>
<dbReference type="KEGG" id="srn:A4G23_05126"/>
<dbReference type="GO" id="GO:0005886">
    <property type="term" value="C:plasma membrane"/>
    <property type="evidence" value="ECO:0007669"/>
    <property type="project" value="UniProtKB-SubCell"/>
</dbReference>
<organism evidence="11 12">
    <name type="scientific">Streptomyces rubrolavendulae</name>
    <dbReference type="NCBI Taxonomy" id="285473"/>
    <lineage>
        <taxon>Bacteria</taxon>
        <taxon>Bacillati</taxon>
        <taxon>Actinomycetota</taxon>
        <taxon>Actinomycetes</taxon>
        <taxon>Kitasatosporales</taxon>
        <taxon>Streptomycetaceae</taxon>
        <taxon>Streptomyces</taxon>
    </lineage>
</organism>
<evidence type="ECO:0000256" key="5">
    <source>
        <dbReference type="ARBA" id="ARBA00022989"/>
    </source>
</evidence>
<dbReference type="InterPro" id="IPR036640">
    <property type="entry name" value="ABC1_TM_sf"/>
</dbReference>
<keyword evidence="2 8" id="KW-0812">Transmembrane</keyword>
<dbReference type="InterPro" id="IPR003593">
    <property type="entry name" value="AAA+_ATPase"/>
</dbReference>
<feature type="transmembrane region" description="Helical" evidence="8">
    <location>
        <begin position="132"/>
        <end position="154"/>
    </location>
</feature>
<dbReference type="Gene3D" id="1.20.1560.10">
    <property type="entry name" value="ABC transporter type 1, transmembrane domain"/>
    <property type="match status" value="1"/>
</dbReference>
<keyword evidence="6 8" id="KW-0472">Membrane</keyword>
<evidence type="ECO:0000313" key="12">
    <source>
        <dbReference type="Proteomes" id="UP000095349"/>
    </source>
</evidence>
<evidence type="ECO:0000256" key="1">
    <source>
        <dbReference type="ARBA" id="ARBA00004651"/>
    </source>
</evidence>
<evidence type="ECO:0000256" key="7">
    <source>
        <dbReference type="SAM" id="MobiDB-lite"/>
    </source>
</evidence>
<feature type="transmembrane region" description="Helical" evidence="8">
    <location>
        <begin position="239"/>
        <end position="262"/>
    </location>
</feature>
<keyword evidence="4 11" id="KW-0067">ATP-binding</keyword>
<proteinExistence type="predicted"/>
<dbReference type="Pfam" id="PF00664">
    <property type="entry name" value="ABC_membrane"/>
    <property type="match status" value="1"/>
</dbReference>
<dbReference type="Pfam" id="PF00005">
    <property type="entry name" value="ABC_tran"/>
    <property type="match status" value="1"/>
</dbReference>